<protein>
    <recommendedName>
        <fullName evidence="3">ATP synthase F0 subunit 6</fullName>
    </recommendedName>
</protein>
<organism evidence="1 2">
    <name type="scientific">Macrosiphum euphorbiae</name>
    <name type="common">potato aphid</name>
    <dbReference type="NCBI Taxonomy" id="13131"/>
    <lineage>
        <taxon>Eukaryota</taxon>
        <taxon>Metazoa</taxon>
        <taxon>Ecdysozoa</taxon>
        <taxon>Arthropoda</taxon>
        <taxon>Hexapoda</taxon>
        <taxon>Insecta</taxon>
        <taxon>Pterygota</taxon>
        <taxon>Neoptera</taxon>
        <taxon>Paraneoptera</taxon>
        <taxon>Hemiptera</taxon>
        <taxon>Sternorrhyncha</taxon>
        <taxon>Aphidomorpha</taxon>
        <taxon>Aphidoidea</taxon>
        <taxon>Aphididae</taxon>
        <taxon>Macrosiphini</taxon>
        <taxon>Macrosiphum</taxon>
    </lineage>
</organism>
<accession>A0AAV0WJG1</accession>
<sequence length="127" mass="14536">MWVCFPLLLPRKDLILLHTELGSLLGPMVEVKIFHEDALLCFTRYFVFARSSFRRIWSSVLPVFWNRFNAIFFSLIDSLIWGFHHGTLLLFEVPFVLPIAVSAALVMELVMWTTSFSIGPFGGGRLG</sequence>
<keyword evidence="2" id="KW-1185">Reference proteome</keyword>
<gene>
    <name evidence="1" type="ORF">MEUPH1_LOCUS11961</name>
</gene>
<evidence type="ECO:0008006" key="3">
    <source>
        <dbReference type="Google" id="ProtNLM"/>
    </source>
</evidence>
<dbReference type="EMBL" id="CARXXK010000002">
    <property type="protein sequence ID" value="CAI6356205.1"/>
    <property type="molecule type" value="Genomic_DNA"/>
</dbReference>
<evidence type="ECO:0000313" key="1">
    <source>
        <dbReference type="EMBL" id="CAI6356205.1"/>
    </source>
</evidence>
<comment type="caution">
    <text evidence="1">The sequence shown here is derived from an EMBL/GenBank/DDBJ whole genome shotgun (WGS) entry which is preliminary data.</text>
</comment>
<evidence type="ECO:0000313" key="2">
    <source>
        <dbReference type="Proteomes" id="UP001160148"/>
    </source>
</evidence>
<dbReference type="Proteomes" id="UP001160148">
    <property type="component" value="Unassembled WGS sequence"/>
</dbReference>
<reference evidence="1 2" key="1">
    <citation type="submission" date="2023-01" db="EMBL/GenBank/DDBJ databases">
        <authorList>
            <person name="Whitehead M."/>
        </authorList>
    </citation>
    <scope>NUCLEOTIDE SEQUENCE [LARGE SCALE GENOMIC DNA]</scope>
</reference>
<name>A0AAV0WJG1_9HEMI</name>
<proteinExistence type="predicted"/>
<dbReference type="AlphaFoldDB" id="A0AAV0WJG1"/>